<sequence>MEFKKILEKGCFDLHLHTTASDGSYSSSEVVKMAAQKGLVTIAITDHDTIDGIQEALQTARTLNVTVIQGIELSTNYKGKNIDILGYHIHESKELLGVLQKMKEHRHNRAQLIVNKFCKLGMRITSNDVQKYSNGEVIGRPHIAKAVVAKGYAKNIQEVFDLYLGDGKPCAVDKMVLSPNEGINLIHNAGGIAVLAHPLLIQDDALVKELLRLPFDGIEVWHRKHGKEDGIRYKNLAKKYNLLMTGGSDFHNEEHTIGEFGFEL</sequence>
<dbReference type="Pfam" id="PF02811">
    <property type="entry name" value="PHP"/>
    <property type="match status" value="1"/>
</dbReference>
<dbReference type="SUPFAM" id="SSF89550">
    <property type="entry name" value="PHP domain-like"/>
    <property type="match status" value="1"/>
</dbReference>
<protein>
    <submittedName>
        <fullName evidence="2">Phosphatase</fullName>
    </submittedName>
</protein>
<evidence type="ECO:0000259" key="1">
    <source>
        <dbReference type="SMART" id="SM00481"/>
    </source>
</evidence>
<dbReference type="OrthoDB" id="9804333at2"/>
<proteinExistence type="predicted"/>
<feature type="domain" description="Polymerase/histidinol phosphatase N-terminal" evidence="1">
    <location>
        <begin position="12"/>
        <end position="77"/>
    </location>
</feature>
<evidence type="ECO:0000313" key="2">
    <source>
        <dbReference type="EMBL" id="AZU60413.1"/>
    </source>
</evidence>
<dbReference type="AlphaFoldDB" id="A0A3Q9QPV2"/>
<evidence type="ECO:0000313" key="3">
    <source>
        <dbReference type="Proteomes" id="UP000282892"/>
    </source>
</evidence>
<dbReference type="GO" id="GO:0035312">
    <property type="term" value="F:5'-3' DNA exonuclease activity"/>
    <property type="evidence" value="ECO:0007669"/>
    <property type="project" value="TreeGrafter"/>
</dbReference>
<dbReference type="InterPro" id="IPR016195">
    <property type="entry name" value="Pol/histidinol_Pase-like"/>
</dbReference>
<reference evidence="2 3" key="1">
    <citation type="submission" date="2017-07" db="EMBL/GenBank/DDBJ databases">
        <title>The complete genome sequence of Bacillus mesonae strain H20-5, an efficient strain improving plant abiotic stress resistance.</title>
        <authorList>
            <person name="Kim S.Y."/>
            <person name="Song H."/>
            <person name="Sang M.K."/>
            <person name="Weon H.-Y."/>
            <person name="Song J."/>
        </authorList>
    </citation>
    <scope>NUCLEOTIDE SEQUENCE [LARGE SCALE GENOMIC DNA]</scope>
    <source>
        <strain evidence="2 3">H20-5</strain>
    </source>
</reference>
<name>A0A3Q9QPV2_9BACI</name>
<dbReference type="SMART" id="SM00481">
    <property type="entry name" value="POLIIIAc"/>
    <property type="match status" value="1"/>
</dbReference>
<dbReference type="Gene3D" id="1.10.150.650">
    <property type="match status" value="1"/>
</dbReference>
<dbReference type="CDD" id="cd07438">
    <property type="entry name" value="PHP_HisPPase_AMP"/>
    <property type="match status" value="1"/>
</dbReference>
<keyword evidence="3" id="KW-1185">Reference proteome</keyword>
<dbReference type="STRING" id="1193713.GCA_001636315_03224"/>
<dbReference type="PANTHER" id="PTHR42924">
    <property type="entry name" value="EXONUCLEASE"/>
    <property type="match status" value="1"/>
</dbReference>
<dbReference type="RefSeq" id="WP_127485017.1">
    <property type="nucleotide sequence ID" value="NZ_CP022572.1"/>
</dbReference>
<dbReference type="PANTHER" id="PTHR42924:SF3">
    <property type="entry name" value="POLYMERASE_HISTIDINOL PHOSPHATASE N-TERMINAL DOMAIN-CONTAINING PROTEIN"/>
    <property type="match status" value="1"/>
</dbReference>
<organism evidence="2 3">
    <name type="scientific">Neobacillus mesonae</name>
    <dbReference type="NCBI Taxonomy" id="1193713"/>
    <lineage>
        <taxon>Bacteria</taxon>
        <taxon>Bacillati</taxon>
        <taxon>Bacillota</taxon>
        <taxon>Bacilli</taxon>
        <taxon>Bacillales</taxon>
        <taxon>Bacillaceae</taxon>
        <taxon>Neobacillus</taxon>
    </lineage>
</organism>
<dbReference type="EMBL" id="CP022572">
    <property type="protein sequence ID" value="AZU60413.1"/>
    <property type="molecule type" value="Genomic_DNA"/>
</dbReference>
<dbReference type="Gene3D" id="3.20.20.140">
    <property type="entry name" value="Metal-dependent hydrolases"/>
    <property type="match status" value="1"/>
</dbReference>
<accession>A0A3Q9QPV2</accession>
<dbReference type="KEGG" id="nmk:CHR53_03530"/>
<dbReference type="InterPro" id="IPR003141">
    <property type="entry name" value="Pol/His_phosphatase_N"/>
</dbReference>
<dbReference type="InterPro" id="IPR004013">
    <property type="entry name" value="PHP_dom"/>
</dbReference>
<dbReference type="GO" id="GO:0004534">
    <property type="term" value="F:5'-3' RNA exonuclease activity"/>
    <property type="evidence" value="ECO:0007669"/>
    <property type="project" value="TreeGrafter"/>
</dbReference>
<gene>
    <name evidence="2" type="ORF">CHR53_03530</name>
</gene>
<dbReference type="Proteomes" id="UP000282892">
    <property type="component" value="Chromosome"/>
</dbReference>
<dbReference type="InterPro" id="IPR052018">
    <property type="entry name" value="PHP_domain"/>
</dbReference>